<evidence type="ECO:0000313" key="2">
    <source>
        <dbReference type="EMBL" id="SKB60705.1"/>
    </source>
</evidence>
<dbReference type="EMBL" id="FUYY01000003">
    <property type="protein sequence ID" value="SKB60705.1"/>
    <property type="molecule type" value="Genomic_DNA"/>
</dbReference>
<feature type="transmembrane region" description="Helical" evidence="1">
    <location>
        <begin position="93"/>
        <end position="111"/>
    </location>
</feature>
<proteinExistence type="predicted"/>
<dbReference type="AlphaFoldDB" id="A0A1T5CMG9"/>
<feature type="transmembrane region" description="Helical" evidence="1">
    <location>
        <begin position="30"/>
        <end position="53"/>
    </location>
</feature>
<evidence type="ECO:0008006" key="4">
    <source>
        <dbReference type="Google" id="ProtNLM"/>
    </source>
</evidence>
<sequence>MKSLKLVFFLYCILFAILQVLYFLDYPLPNFIRFYLADFLCMPIVLSICLLVVQHLKKDKSLRLNITSISSVFLMYTVYFEIILPPIHWRYTADFRDVLLYLAGSIIFYFLQKAP</sequence>
<keyword evidence="3" id="KW-1185">Reference proteome</keyword>
<keyword evidence="1" id="KW-0812">Transmembrane</keyword>
<organism evidence="2 3">
    <name type="scientific">Salegentibacter holothuriorum</name>
    <dbReference type="NCBI Taxonomy" id="241145"/>
    <lineage>
        <taxon>Bacteria</taxon>
        <taxon>Pseudomonadati</taxon>
        <taxon>Bacteroidota</taxon>
        <taxon>Flavobacteriia</taxon>
        <taxon>Flavobacteriales</taxon>
        <taxon>Flavobacteriaceae</taxon>
        <taxon>Salegentibacter</taxon>
    </lineage>
</organism>
<feature type="transmembrane region" description="Helical" evidence="1">
    <location>
        <begin position="65"/>
        <end position="87"/>
    </location>
</feature>
<name>A0A1T5CMG9_9FLAO</name>
<reference evidence="3" key="1">
    <citation type="submission" date="2017-02" db="EMBL/GenBank/DDBJ databases">
        <authorList>
            <person name="Varghese N."/>
            <person name="Submissions S."/>
        </authorList>
    </citation>
    <scope>NUCLEOTIDE SEQUENCE [LARGE SCALE GENOMIC DNA]</scope>
    <source>
        <strain evidence="3">DSM 23405</strain>
    </source>
</reference>
<accession>A0A1T5CMG9</accession>
<dbReference type="Proteomes" id="UP000190230">
    <property type="component" value="Unassembled WGS sequence"/>
</dbReference>
<feature type="transmembrane region" description="Helical" evidence="1">
    <location>
        <begin position="7"/>
        <end position="24"/>
    </location>
</feature>
<evidence type="ECO:0000313" key="3">
    <source>
        <dbReference type="Proteomes" id="UP000190230"/>
    </source>
</evidence>
<dbReference type="STRING" id="241145.SAMN05660776_2061"/>
<evidence type="ECO:0000256" key="1">
    <source>
        <dbReference type="SAM" id="Phobius"/>
    </source>
</evidence>
<gene>
    <name evidence="2" type="ORF">SAMN05660776_2061</name>
</gene>
<protein>
    <recommendedName>
        <fullName evidence="4">Magnesium citrate secondary transporter</fullName>
    </recommendedName>
</protein>
<keyword evidence="1" id="KW-1133">Transmembrane helix</keyword>
<keyword evidence="1" id="KW-0472">Membrane</keyword>